<proteinExistence type="predicted"/>
<dbReference type="Gene3D" id="1.10.510.10">
    <property type="entry name" value="Transferase(Phosphotransferase) domain 1"/>
    <property type="match status" value="1"/>
</dbReference>
<evidence type="ECO:0000256" key="2">
    <source>
        <dbReference type="ARBA" id="ARBA00022553"/>
    </source>
</evidence>
<feature type="domain" description="Protein kinase" evidence="11">
    <location>
        <begin position="1"/>
        <end position="203"/>
    </location>
</feature>
<dbReference type="GO" id="GO:0007259">
    <property type="term" value="P:cell surface receptor signaling pathway via JAK-STAT"/>
    <property type="evidence" value="ECO:0007669"/>
    <property type="project" value="TreeGrafter"/>
</dbReference>
<dbReference type="EC" id="2.7.10.2" evidence="1"/>
<evidence type="ECO:0000256" key="1">
    <source>
        <dbReference type="ARBA" id="ARBA00011903"/>
    </source>
</evidence>
<dbReference type="Pfam" id="PF07714">
    <property type="entry name" value="PK_Tyr_Ser-Thr"/>
    <property type="match status" value="1"/>
</dbReference>
<comment type="caution">
    <text evidence="12">The sequence shown here is derived from an EMBL/GenBank/DDBJ whole genome shotgun (WGS) entry which is preliminary data.</text>
</comment>
<evidence type="ECO:0000256" key="6">
    <source>
        <dbReference type="ARBA" id="ARBA00022777"/>
    </source>
</evidence>
<dbReference type="PROSITE" id="PS00109">
    <property type="entry name" value="PROTEIN_KINASE_TYR"/>
    <property type="match status" value="1"/>
</dbReference>
<evidence type="ECO:0000256" key="5">
    <source>
        <dbReference type="ARBA" id="ARBA00022741"/>
    </source>
</evidence>
<evidence type="ECO:0000256" key="10">
    <source>
        <dbReference type="ARBA" id="ARBA00051245"/>
    </source>
</evidence>
<comment type="catalytic activity">
    <reaction evidence="10">
        <text>L-tyrosyl-[protein] + ATP = O-phospho-L-tyrosyl-[protein] + ADP + H(+)</text>
        <dbReference type="Rhea" id="RHEA:10596"/>
        <dbReference type="Rhea" id="RHEA-COMP:10136"/>
        <dbReference type="Rhea" id="RHEA-COMP:20101"/>
        <dbReference type="ChEBI" id="CHEBI:15378"/>
        <dbReference type="ChEBI" id="CHEBI:30616"/>
        <dbReference type="ChEBI" id="CHEBI:46858"/>
        <dbReference type="ChEBI" id="CHEBI:61978"/>
        <dbReference type="ChEBI" id="CHEBI:456216"/>
        <dbReference type="EC" id="2.7.10.2"/>
    </reaction>
</comment>
<keyword evidence="4" id="KW-0677">Repeat</keyword>
<dbReference type="PRINTS" id="PR00109">
    <property type="entry name" value="TYRKINASE"/>
</dbReference>
<keyword evidence="9" id="KW-0829">Tyrosine-protein kinase</keyword>
<dbReference type="EMBL" id="JAPTMU010000005">
    <property type="protein sequence ID" value="KAJ4942900.1"/>
    <property type="molecule type" value="Genomic_DNA"/>
</dbReference>
<keyword evidence="2" id="KW-0597">Phosphoprotein</keyword>
<dbReference type="GO" id="GO:0005524">
    <property type="term" value="F:ATP binding"/>
    <property type="evidence" value="ECO:0007669"/>
    <property type="project" value="UniProtKB-KW"/>
</dbReference>
<keyword evidence="6" id="KW-0418">Kinase</keyword>
<name>A0AAD6BDT2_9TELE</name>
<evidence type="ECO:0000313" key="12">
    <source>
        <dbReference type="EMBL" id="KAJ4942900.1"/>
    </source>
</evidence>
<dbReference type="InterPro" id="IPR001245">
    <property type="entry name" value="Ser-Thr/Tyr_kinase_cat_dom"/>
</dbReference>
<sequence length="212" mass="24552">MSLVMEYLPYGSLINYLDSNRLCVNTWRLLLFASQICKGMEHLQTLRYVHRDLAARNILVASESLVKIADFGLTKVVPFDKEYYRVSQPGDSPIFWYAPESINESRFSHKSDVWSFGVVLHELFSYCDINSNPKRLCMREIGNNVQSQSISMYLANILKNNWRMPAPPNCPAKVYSLMRQCWAYDFEERPCFSGLGNQIEAIMQDERENPKG</sequence>
<evidence type="ECO:0000313" key="13">
    <source>
        <dbReference type="Proteomes" id="UP001219934"/>
    </source>
</evidence>
<dbReference type="PROSITE" id="PS50011">
    <property type="entry name" value="PROTEIN_KINASE_DOM"/>
    <property type="match status" value="1"/>
</dbReference>
<dbReference type="InterPro" id="IPR011009">
    <property type="entry name" value="Kinase-like_dom_sf"/>
</dbReference>
<dbReference type="GO" id="GO:0005829">
    <property type="term" value="C:cytosol"/>
    <property type="evidence" value="ECO:0007669"/>
    <property type="project" value="TreeGrafter"/>
</dbReference>
<evidence type="ECO:0000256" key="9">
    <source>
        <dbReference type="ARBA" id="ARBA00023137"/>
    </source>
</evidence>
<dbReference type="PANTHER" id="PTHR45807">
    <property type="entry name" value="TYROSINE-PROTEIN KINASE HOPSCOTCH"/>
    <property type="match status" value="1"/>
</dbReference>
<reference evidence="12" key="1">
    <citation type="submission" date="2022-11" db="EMBL/GenBank/DDBJ databases">
        <title>Chromosome-level genome of Pogonophryne albipinna.</title>
        <authorList>
            <person name="Jo E."/>
        </authorList>
    </citation>
    <scope>NUCLEOTIDE SEQUENCE</scope>
    <source>
        <strain evidence="12">SGF0006</strain>
        <tissue evidence="12">Muscle</tissue>
    </source>
</reference>
<keyword evidence="5" id="KW-0547">Nucleotide-binding</keyword>
<evidence type="ECO:0000259" key="11">
    <source>
        <dbReference type="PROSITE" id="PS50011"/>
    </source>
</evidence>
<evidence type="ECO:0000256" key="3">
    <source>
        <dbReference type="ARBA" id="ARBA00022679"/>
    </source>
</evidence>
<dbReference type="GO" id="GO:0019221">
    <property type="term" value="P:cytokine-mediated signaling pathway"/>
    <property type="evidence" value="ECO:0007669"/>
    <property type="project" value="TreeGrafter"/>
</dbReference>
<dbReference type="SUPFAM" id="SSF56112">
    <property type="entry name" value="Protein kinase-like (PK-like)"/>
    <property type="match status" value="1"/>
</dbReference>
<dbReference type="GO" id="GO:0030154">
    <property type="term" value="P:cell differentiation"/>
    <property type="evidence" value="ECO:0007669"/>
    <property type="project" value="TreeGrafter"/>
</dbReference>
<keyword evidence="13" id="KW-1185">Reference proteome</keyword>
<dbReference type="InterPro" id="IPR051286">
    <property type="entry name" value="JAK"/>
</dbReference>
<dbReference type="InterPro" id="IPR020635">
    <property type="entry name" value="Tyr_kinase_cat_dom"/>
</dbReference>
<protein>
    <recommendedName>
        <fullName evidence="1">non-specific protein-tyrosine kinase</fullName>
        <ecNumber evidence="1">2.7.10.2</ecNumber>
    </recommendedName>
</protein>
<evidence type="ECO:0000256" key="8">
    <source>
        <dbReference type="ARBA" id="ARBA00022999"/>
    </source>
</evidence>
<keyword evidence="8" id="KW-0727">SH2 domain</keyword>
<dbReference type="InterPro" id="IPR000719">
    <property type="entry name" value="Prot_kinase_dom"/>
</dbReference>
<evidence type="ECO:0000256" key="4">
    <source>
        <dbReference type="ARBA" id="ARBA00022737"/>
    </source>
</evidence>
<dbReference type="GO" id="GO:0005131">
    <property type="term" value="F:growth hormone receptor binding"/>
    <property type="evidence" value="ECO:0007669"/>
    <property type="project" value="TreeGrafter"/>
</dbReference>
<dbReference type="GO" id="GO:0004715">
    <property type="term" value="F:non-membrane spanning protein tyrosine kinase activity"/>
    <property type="evidence" value="ECO:0007669"/>
    <property type="project" value="UniProtKB-EC"/>
</dbReference>
<dbReference type="FunFam" id="1.10.510.10:FF:000114">
    <property type="entry name" value="Tyrosine-protein kinase JAK2"/>
    <property type="match status" value="1"/>
</dbReference>
<dbReference type="GO" id="GO:0060397">
    <property type="term" value="P:growth hormone receptor signaling pathway via JAK-STAT"/>
    <property type="evidence" value="ECO:0007669"/>
    <property type="project" value="TreeGrafter"/>
</dbReference>
<dbReference type="PANTHER" id="PTHR45807:SF3">
    <property type="entry name" value="TYROSINE-PROTEIN KINASE JAK3"/>
    <property type="match status" value="1"/>
</dbReference>
<dbReference type="Proteomes" id="UP001219934">
    <property type="component" value="Unassembled WGS sequence"/>
</dbReference>
<organism evidence="12 13">
    <name type="scientific">Pogonophryne albipinna</name>
    <dbReference type="NCBI Taxonomy" id="1090488"/>
    <lineage>
        <taxon>Eukaryota</taxon>
        <taxon>Metazoa</taxon>
        <taxon>Chordata</taxon>
        <taxon>Craniata</taxon>
        <taxon>Vertebrata</taxon>
        <taxon>Euteleostomi</taxon>
        <taxon>Actinopterygii</taxon>
        <taxon>Neopterygii</taxon>
        <taxon>Teleostei</taxon>
        <taxon>Neoteleostei</taxon>
        <taxon>Acanthomorphata</taxon>
        <taxon>Eupercaria</taxon>
        <taxon>Perciformes</taxon>
        <taxon>Notothenioidei</taxon>
        <taxon>Pogonophryne</taxon>
    </lineage>
</organism>
<dbReference type="GO" id="GO:0035556">
    <property type="term" value="P:intracellular signal transduction"/>
    <property type="evidence" value="ECO:0007669"/>
    <property type="project" value="TreeGrafter"/>
</dbReference>
<evidence type="ECO:0000256" key="7">
    <source>
        <dbReference type="ARBA" id="ARBA00022840"/>
    </source>
</evidence>
<keyword evidence="7" id="KW-0067">ATP-binding</keyword>
<keyword evidence="3" id="KW-0808">Transferase</keyword>
<accession>A0AAD6BDT2</accession>
<dbReference type="AlphaFoldDB" id="A0AAD6BDT2"/>
<gene>
    <name evidence="12" type="ORF">JOQ06_005412</name>
</gene>
<dbReference type="SMART" id="SM00219">
    <property type="entry name" value="TyrKc"/>
    <property type="match status" value="1"/>
</dbReference>
<dbReference type="InterPro" id="IPR008266">
    <property type="entry name" value="Tyr_kinase_AS"/>
</dbReference>